<dbReference type="Gene3D" id="3.90.228.10">
    <property type="match status" value="1"/>
</dbReference>
<dbReference type="AlphaFoldDB" id="A0A815W8N8"/>
<proteinExistence type="predicted"/>
<feature type="transmembrane region" description="Helical" evidence="1">
    <location>
        <begin position="56"/>
        <end position="81"/>
    </location>
</feature>
<dbReference type="EMBL" id="CAJNOM010000690">
    <property type="protein sequence ID" value="CAF1542721.1"/>
    <property type="molecule type" value="Genomic_DNA"/>
</dbReference>
<dbReference type="Proteomes" id="UP000663832">
    <property type="component" value="Unassembled WGS sequence"/>
</dbReference>
<dbReference type="OrthoDB" id="9991238at2759"/>
<comment type="caution">
    <text evidence="3">The sequence shown here is derived from an EMBL/GenBank/DDBJ whole genome shotgun (WGS) entry which is preliminary data.</text>
</comment>
<keyword evidence="1" id="KW-0472">Membrane</keyword>
<keyword evidence="1" id="KW-1133">Transmembrane helix</keyword>
<accession>A0A815W8N8</accession>
<gene>
    <name evidence="2" type="ORF">BJG266_LOCUS29820</name>
    <name evidence="3" type="ORF">QVE165_LOCUS46450</name>
</gene>
<protein>
    <recommendedName>
        <fullName evidence="5">PARP catalytic domain-containing protein</fullName>
    </recommendedName>
</protein>
<evidence type="ECO:0000313" key="2">
    <source>
        <dbReference type="EMBL" id="CAF1255297.1"/>
    </source>
</evidence>
<dbReference type="EMBL" id="CAJNOI010000357">
    <property type="protein sequence ID" value="CAF1255297.1"/>
    <property type="molecule type" value="Genomic_DNA"/>
</dbReference>
<evidence type="ECO:0000313" key="4">
    <source>
        <dbReference type="Proteomes" id="UP000663832"/>
    </source>
</evidence>
<sequence>MCCCHCSSLYRNLPFFHGLTGFLEMILGIVRIAVFFSPLPSGVRKKYTAKYTTAFIIDWISSGVPTLIGLFTALITLLILLKTCIACLKSSNNQNNESSSSKGLTRRLFQSKSIRRFLVIDCNCPWYRARPRLRFQIRFLLLVIFFILRITAIGLYATAPSDDNDGGLLATVCAFSLIFIFNTLCLDFYRYWVWWHYTPQRDSRCHLKPNKHERYIPYHMMGFFRNSETMGNRPCTDTPCRKKTLDHIAVFHSTDYQPQPRWRDIPKPPLADPQKSKIPCINSKEIDNQPHYIGFHTTDPDAAVSIAHSDFRTGTCGWIGAGAYFARSVSATWGKAKSDGGAHIIAEVRMGKVYEVERDVITKDHPRFNEEIYNYAHHSKWHADYDTCYMIHNKEMKDEFAIKDPKSQIVKWVIVIEPGFDSKVKKYGLLTEFEQTRCGCI</sequence>
<feature type="transmembrane region" description="Helical" evidence="1">
    <location>
        <begin position="15"/>
        <end position="36"/>
    </location>
</feature>
<evidence type="ECO:0008006" key="5">
    <source>
        <dbReference type="Google" id="ProtNLM"/>
    </source>
</evidence>
<name>A0A815W8N8_9BILA</name>
<evidence type="ECO:0000313" key="3">
    <source>
        <dbReference type="EMBL" id="CAF1542721.1"/>
    </source>
</evidence>
<dbReference type="SUPFAM" id="SSF56399">
    <property type="entry name" value="ADP-ribosylation"/>
    <property type="match status" value="1"/>
</dbReference>
<evidence type="ECO:0000256" key="1">
    <source>
        <dbReference type="SAM" id="Phobius"/>
    </source>
</evidence>
<dbReference type="Proteomes" id="UP000663877">
    <property type="component" value="Unassembled WGS sequence"/>
</dbReference>
<feature type="transmembrane region" description="Helical" evidence="1">
    <location>
        <begin position="168"/>
        <end position="189"/>
    </location>
</feature>
<reference evidence="3" key="1">
    <citation type="submission" date="2021-02" db="EMBL/GenBank/DDBJ databases">
        <authorList>
            <person name="Nowell W R."/>
        </authorList>
    </citation>
    <scope>NUCLEOTIDE SEQUENCE</scope>
</reference>
<organism evidence="3 4">
    <name type="scientific">Adineta steineri</name>
    <dbReference type="NCBI Taxonomy" id="433720"/>
    <lineage>
        <taxon>Eukaryota</taxon>
        <taxon>Metazoa</taxon>
        <taxon>Spiralia</taxon>
        <taxon>Gnathifera</taxon>
        <taxon>Rotifera</taxon>
        <taxon>Eurotatoria</taxon>
        <taxon>Bdelloidea</taxon>
        <taxon>Adinetida</taxon>
        <taxon>Adinetidae</taxon>
        <taxon>Adineta</taxon>
    </lineage>
</organism>
<keyword evidence="4" id="KW-1185">Reference proteome</keyword>
<feature type="transmembrane region" description="Helical" evidence="1">
    <location>
        <begin position="137"/>
        <end position="156"/>
    </location>
</feature>
<keyword evidence="1" id="KW-0812">Transmembrane</keyword>